<dbReference type="InterPro" id="IPR000182">
    <property type="entry name" value="GNAT_dom"/>
</dbReference>
<evidence type="ECO:0000259" key="1">
    <source>
        <dbReference type="PROSITE" id="PS51186"/>
    </source>
</evidence>
<evidence type="ECO:0000313" key="2">
    <source>
        <dbReference type="EMBL" id="SKA81517.1"/>
    </source>
</evidence>
<accession>A0A1T4WWK0</accession>
<dbReference type="Gene3D" id="3.40.630.30">
    <property type="match status" value="1"/>
</dbReference>
<keyword evidence="3" id="KW-1185">Reference proteome</keyword>
<name>A0A1T4WWK0_9BACT</name>
<dbReference type="InterPro" id="IPR016181">
    <property type="entry name" value="Acyl_CoA_acyltransferase"/>
</dbReference>
<dbReference type="SUPFAM" id="SSF55729">
    <property type="entry name" value="Acyl-CoA N-acyltransferases (Nat)"/>
    <property type="match status" value="1"/>
</dbReference>
<dbReference type="CDD" id="cd04301">
    <property type="entry name" value="NAT_SF"/>
    <property type="match status" value="1"/>
</dbReference>
<dbReference type="GO" id="GO:0016747">
    <property type="term" value="F:acyltransferase activity, transferring groups other than amino-acyl groups"/>
    <property type="evidence" value="ECO:0007669"/>
    <property type="project" value="InterPro"/>
</dbReference>
<dbReference type="Pfam" id="PF00583">
    <property type="entry name" value="Acetyltransf_1"/>
    <property type="match status" value="1"/>
</dbReference>
<proteinExistence type="predicted"/>
<sequence>MAEIYRLCIEGADWMPTKAQAAADFHRDSAGERQFVVEIEKEVLGFISVWEPDAFIHLLFVHPRYQGVGVGTLLLEGLIQHVSPPWRLKCVCANRRAREFYQKRGWRWLEQGLSEGDPYDLLEFGCAG</sequence>
<keyword evidence="2" id="KW-0808">Transferase</keyword>
<dbReference type="AlphaFoldDB" id="A0A1T4WWK0"/>
<dbReference type="Proteomes" id="UP000190774">
    <property type="component" value="Unassembled WGS sequence"/>
</dbReference>
<reference evidence="3" key="1">
    <citation type="submission" date="2017-02" db="EMBL/GenBank/DDBJ databases">
        <authorList>
            <person name="Varghese N."/>
            <person name="Submissions S."/>
        </authorList>
    </citation>
    <scope>NUCLEOTIDE SEQUENCE [LARGE SCALE GENOMIC DNA]</scope>
    <source>
        <strain evidence="3">ATCC 700200</strain>
    </source>
</reference>
<dbReference type="STRING" id="48467.SAMN02745166_00770"/>
<organism evidence="2 3">
    <name type="scientific">Prosthecobacter debontii</name>
    <dbReference type="NCBI Taxonomy" id="48467"/>
    <lineage>
        <taxon>Bacteria</taxon>
        <taxon>Pseudomonadati</taxon>
        <taxon>Verrucomicrobiota</taxon>
        <taxon>Verrucomicrobiia</taxon>
        <taxon>Verrucomicrobiales</taxon>
        <taxon>Verrucomicrobiaceae</taxon>
        <taxon>Prosthecobacter</taxon>
    </lineage>
</organism>
<gene>
    <name evidence="2" type="ORF">SAMN02745166_00770</name>
</gene>
<evidence type="ECO:0000313" key="3">
    <source>
        <dbReference type="Proteomes" id="UP000190774"/>
    </source>
</evidence>
<dbReference type="OrthoDB" id="9788755at2"/>
<dbReference type="RefSeq" id="WP_139373043.1">
    <property type="nucleotide sequence ID" value="NZ_FUYE01000002.1"/>
</dbReference>
<dbReference type="PROSITE" id="PS51186">
    <property type="entry name" value="GNAT"/>
    <property type="match status" value="1"/>
</dbReference>
<protein>
    <submittedName>
        <fullName evidence="2">Acetyltransferase (GNAT) domain-containing protein</fullName>
    </submittedName>
</protein>
<dbReference type="EMBL" id="FUYE01000002">
    <property type="protein sequence ID" value="SKA81517.1"/>
    <property type="molecule type" value="Genomic_DNA"/>
</dbReference>
<feature type="domain" description="N-acetyltransferase" evidence="1">
    <location>
        <begin position="1"/>
        <end position="128"/>
    </location>
</feature>